<dbReference type="Gene3D" id="3.40.50.620">
    <property type="entry name" value="HUPs"/>
    <property type="match status" value="1"/>
</dbReference>
<dbReference type="EMBL" id="LAZR01000182">
    <property type="protein sequence ID" value="KKN83629.1"/>
    <property type="molecule type" value="Genomic_DNA"/>
</dbReference>
<accession>A0A0F9TWD7</accession>
<name>A0A0F9TWD7_9ZZZZ</name>
<comment type="caution">
    <text evidence="2">The sequence shown here is derived from an EMBL/GenBank/DDBJ whole genome shotgun (WGS) entry which is preliminary data.</text>
</comment>
<dbReference type="AlphaFoldDB" id="A0A0F9TWD7"/>
<feature type="domain" description="DUF218" evidence="1">
    <location>
        <begin position="34"/>
        <end position="177"/>
    </location>
</feature>
<dbReference type="InterPro" id="IPR014729">
    <property type="entry name" value="Rossmann-like_a/b/a_fold"/>
</dbReference>
<dbReference type="Pfam" id="PF02698">
    <property type="entry name" value="DUF218"/>
    <property type="match status" value="1"/>
</dbReference>
<dbReference type="InterPro" id="IPR003848">
    <property type="entry name" value="DUF218"/>
</dbReference>
<dbReference type="GO" id="GO:0005886">
    <property type="term" value="C:plasma membrane"/>
    <property type="evidence" value="ECO:0007669"/>
    <property type="project" value="TreeGrafter"/>
</dbReference>
<dbReference type="PANTHER" id="PTHR30336">
    <property type="entry name" value="INNER MEMBRANE PROTEIN, PROBABLE PERMEASE"/>
    <property type="match status" value="1"/>
</dbReference>
<dbReference type="InterPro" id="IPR051599">
    <property type="entry name" value="Cell_Envelope_Assoc"/>
</dbReference>
<evidence type="ECO:0000313" key="2">
    <source>
        <dbReference type="EMBL" id="KKN83629.1"/>
    </source>
</evidence>
<proteinExistence type="predicted"/>
<sequence length="221" mass="24298">MRSASGNLVSKAALEATRVLWEFHAVYDAPAACDAIVGLGSYDLRVADRCSELYQSGIASKLVLTGRSGNWTDGLYETTEAEAFARRCMTQGVPEHAIIVEPQATNIGENLRFSGALLGDQTRSIVIVTKPQTQRRVLAAVARQWPQVDARITAPHTSFEDQPTRHHPLPLLIDEMVGDVQRLIDYPARGFAAAVDIPAHVMDAWRFLRDAGFDGHPAEHR</sequence>
<gene>
    <name evidence="2" type="ORF">LCGC14_0296910</name>
</gene>
<reference evidence="2" key="1">
    <citation type="journal article" date="2015" name="Nature">
        <title>Complex archaea that bridge the gap between prokaryotes and eukaryotes.</title>
        <authorList>
            <person name="Spang A."/>
            <person name="Saw J.H."/>
            <person name="Jorgensen S.L."/>
            <person name="Zaremba-Niedzwiedzka K."/>
            <person name="Martijn J."/>
            <person name="Lind A.E."/>
            <person name="van Eijk R."/>
            <person name="Schleper C."/>
            <person name="Guy L."/>
            <person name="Ettema T.J."/>
        </authorList>
    </citation>
    <scope>NUCLEOTIDE SEQUENCE</scope>
</reference>
<organism evidence="2">
    <name type="scientific">marine sediment metagenome</name>
    <dbReference type="NCBI Taxonomy" id="412755"/>
    <lineage>
        <taxon>unclassified sequences</taxon>
        <taxon>metagenomes</taxon>
        <taxon>ecological metagenomes</taxon>
    </lineage>
</organism>
<protein>
    <recommendedName>
        <fullName evidence="1">DUF218 domain-containing protein</fullName>
    </recommendedName>
</protein>
<evidence type="ECO:0000259" key="1">
    <source>
        <dbReference type="Pfam" id="PF02698"/>
    </source>
</evidence>
<dbReference type="PANTHER" id="PTHR30336:SF20">
    <property type="entry name" value="DUF218 DOMAIN-CONTAINING PROTEIN"/>
    <property type="match status" value="1"/>
</dbReference>
<dbReference type="CDD" id="cd06259">
    <property type="entry name" value="YdcF-like"/>
    <property type="match status" value="1"/>
</dbReference>